<feature type="coiled-coil region" evidence="11">
    <location>
        <begin position="854"/>
        <end position="925"/>
    </location>
</feature>
<feature type="repeat" description="WD" evidence="10">
    <location>
        <begin position="510"/>
        <end position="551"/>
    </location>
</feature>
<keyword evidence="13" id="KW-1185">Reference proteome</keyword>
<dbReference type="PROSITE" id="PS50082">
    <property type="entry name" value="WD_REPEATS_2"/>
    <property type="match status" value="1"/>
</dbReference>
<dbReference type="Proteomes" id="UP000549394">
    <property type="component" value="Unassembled WGS sequence"/>
</dbReference>
<feature type="coiled-coil region" evidence="11">
    <location>
        <begin position="1580"/>
        <end position="1671"/>
    </location>
</feature>
<evidence type="ECO:0000256" key="3">
    <source>
        <dbReference type="ARBA" id="ARBA00022574"/>
    </source>
</evidence>
<comment type="similarity">
    <text evidence="8">Belongs to the CFAP43 family.</text>
</comment>
<dbReference type="GO" id="GO:0060271">
    <property type="term" value="P:cilium assembly"/>
    <property type="evidence" value="ECO:0007669"/>
    <property type="project" value="TreeGrafter"/>
</dbReference>
<dbReference type="Pfam" id="PF25828">
    <property type="entry name" value="CC_Cfap43"/>
    <property type="match status" value="1"/>
</dbReference>
<dbReference type="PANTHER" id="PTHR14885:SF1">
    <property type="entry name" value="CILIA- AND FLAGELLA-ASSOCIATED PROTEIN 43"/>
    <property type="match status" value="1"/>
</dbReference>
<evidence type="ECO:0000256" key="1">
    <source>
        <dbReference type="ARBA" id="ARBA00004430"/>
    </source>
</evidence>
<protein>
    <recommendedName>
        <fullName evidence="9">Cilia- and flagella-associated protein 43</fullName>
    </recommendedName>
</protein>
<keyword evidence="5 11" id="KW-0175">Coiled coil</keyword>
<evidence type="ECO:0000313" key="12">
    <source>
        <dbReference type="EMBL" id="CAD5121749.1"/>
    </source>
</evidence>
<keyword evidence="6" id="KW-0206">Cytoskeleton</keyword>
<keyword evidence="4" id="KW-0677">Repeat</keyword>
<gene>
    <name evidence="12" type="ORF">DGYR_LOCUS9661</name>
</gene>
<evidence type="ECO:0000256" key="5">
    <source>
        <dbReference type="ARBA" id="ARBA00023054"/>
    </source>
</evidence>
<evidence type="ECO:0000256" key="8">
    <source>
        <dbReference type="ARBA" id="ARBA00023605"/>
    </source>
</evidence>
<dbReference type="InterPro" id="IPR001680">
    <property type="entry name" value="WD40_rpt"/>
</dbReference>
<dbReference type="Gene3D" id="2.130.10.10">
    <property type="entry name" value="YVTN repeat-like/Quinoprotein amine dehydrogenase"/>
    <property type="match status" value="3"/>
</dbReference>
<evidence type="ECO:0000256" key="7">
    <source>
        <dbReference type="ARBA" id="ARBA00023273"/>
    </source>
</evidence>
<evidence type="ECO:0000256" key="10">
    <source>
        <dbReference type="PROSITE-ProRule" id="PRU00221"/>
    </source>
</evidence>
<evidence type="ECO:0000256" key="4">
    <source>
        <dbReference type="ARBA" id="ARBA00022737"/>
    </source>
</evidence>
<dbReference type="InterPro" id="IPR036322">
    <property type="entry name" value="WD40_repeat_dom_sf"/>
</dbReference>
<dbReference type="InterPro" id="IPR015943">
    <property type="entry name" value="WD40/YVTN_repeat-like_dom_sf"/>
</dbReference>
<proteinExistence type="inferred from homology"/>
<sequence>MDSIGTFQIRWSQGYEGGNIQYINKDTIVIKCGNNLKFIRNNSGETSEDIYSCPGGGIGTFAVHSLNKVFAVSKSSIKPSILIVNYPDLQQKHELKNGAALEYQCMQFSSSSFLVSISGVPDFQMVLWNYQKSEKLSSVDFGTSRPTNLSFDPTNWRRMVTTTEKNIKMWTVEQCDSVYRIFERKYMLPGVDGSLPQEHTDISKQISRPDTSASYAAYNPVIQMTRRTLAGLIDDEDDDDFELYMDEVGRVLPISHVWTPKGDILIGCEGGQLLEINTEDESLRFLYYPDYYREFDDEVEDPEIVAIQKETSQSSENIEREQTKVTIAEGSDPMGLRDSFKSLILHKNGLFAGGKDGVLRQFEYEKRFKLLKSQPVGKSISSLSFNTKYDKLIVGSDEGYIGLYQFSSDLNISERSETIIDLSYGQFVAVDVLYDNETNTDICITARENGDIQSWDSLSSSLLCTLSLGLHISVVSSSPLSSFAAVGTTSGHVYFIDATNPKSLRVVHCTRLHDGGIRQLTFDNTGDLLLSGSDDGFVYVVNARPSKYFETIGFIEYPGNVVALSALKLQNDSIKVAVTVSDNSTGGATRICHFVLPNNIRNKPEEYYQDLRCQFDSNKISLLKFNFNPPIYGLALVDPNTIFGIDQATKKLMKMKLPDEPPKKERSKDSYLQAVETYACHGTTGGSLKLSSHNKWLLSCAPDGRIIVRSIGAPERMIDLQAHDLFTGGSKSAVFSSDGHYLFSTGRDGVLNCFTWRVIEGGEGRLESSSEELKRRQGSLAGQRNKENSILSNIPQYEEKFSRTTPPPSTAEQLAIEEEEKLKQITEAIEKDQIFETPTPKPAADATWLDRKKLEAVRVENKQFEDLKKDLRCEIRDIRRKLQGMMKENENVPDIEQLNRHEFDLDVEEQERLRLEGDAEVLKIRREKELENLAKMYLADIIKKECWDDMKVKGRGITSFHLPLEVYNYPLRERTEQELNELRIVQEQRRIEIAEYKERKLHAEHKQSLASINPSLSNMMKAKFNLYNEEDVDVQQQDEEGGEDEEEIGDKMAITGSSGAEYGGASEYFYSQFDLHNREQKMNQIVLLKDAIYRIKQTFNKEFDEIYTKKETEISKINEKNKRIKKILSDLDLHEEIFCPSFGPIEKPELLLTVHDDEIKVEKYLTPEQRKKMEQDRKLEEERRARERADNWRERGLDQMMNGVLEIRKEDELKKDVPRPAFMDKKSEDDWSDDEKRIAEEYKQKVIALNEEREKFRKQLDMELKKLQAATLENSQAFDETLQNLFQRKIKTEMAVYQEELKIQRLRLSMLVEEELKHREKELLELLMIKKAMQTETIVAVQESKKNVEAFKETLENLTAESQLLDKGFKREFNDCTALHLDLLSKLFRRRPKGLKAVRTSDTPIFDVKSGNPYSGRPPSARDTDDIEIQVAQAMMELDKMSNAPEGVEKPLWDRFCRYRRSKYGSELIIKKKSEILAEMNKFLQKRQKEEDETREEIDSITSALNTLREERMRFSCNLEVQIVMKQGQVEVDPGNFIHNFKDSILVHRSVIEDLNFKIQTLGESKISSMVESKDFRKGIAQLQWEHKRMLMQTEDLKNKMKDIQNLKVTREVQTFLHCADYDAKKQQEIAILEETINKCKKEHERHSEEKKKILKELRKAAINKRQENQNMIIDLEEMNVGLNERRNIHEVNADKTVAAGAQKRYKAIVQRRKLVDLAKAQAQEVALLRAEVERLRMKTFPALVQVEH</sequence>
<feature type="coiled-coil region" evidence="11">
    <location>
        <begin position="1232"/>
        <end position="1273"/>
    </location>
</feature>
<dbReference type="SMART" id="SM00320">
    <property type="entry name" value="WD40"/>
    <property type="match status" value="6"/>
</dbReference>
<dbReference type="Pfam" id="PF00400">
    <property type="entry name" value="WD40"/>
    <property type="match status" value="1"/>
</dbReference>
<dbReference type="EMBL" id="CAJFCJ010000015">
    <property type="protein sequence ID" value="CAD5121749.1"/>
    <property type="molecule type" value="Genomic_DNA"/>
</dbReference>
<evidence type="ECO:0000256" key="9">
    <source>
        <dbReference type="ARBA" id="ARBA00023662"/>
    </source>
</evidence>
<dbReference type="PANTHER" id="PTHR14885">
    <property type="entry name" value="CILIA- AND FLAGELLA-ASSOCIATED PROTEIN 43-RELATED"/>
    <property type="match status" value="1"/>
</dbReference>
<keyword evidence="3 10" id="KW-0853">WD repeat</keyword>
<evidence type="ECO:0000313" key="13">
    <source>
        <dbReference type="Proteomes" id="UP000549394"/>
    </source>
</evidence>
<keyword evidence="7" id="KW-0966">Cell projection</keyword>
<organism evidence="12 13">
    <name type="scientific">Dimorphilus gyrociliatus</name>
    <dbReference type="NCBI Taxonomy" id="2664684"/>
    <lineage>
        <taxon>Eukaryota</taxon>
        <taxon>Metazoa</taxon>
        <taxon>Spiralia</taxon>
        <taxon>Lophotrochozoa</taxon>
        <taxon>Annelida</taxon>
        <taxon>Polychaeta</taxon>
        <taxon>Polychaeta incertae sedis</taxon>
        <taxon>Dinophilidae</taxon>
        <taxon>Dimorphilus</taxon>
    </lineage>
</organism>
<name>A0A7I8VZI4_9ANNE</name>
<comment type="caution">
    <text evidence="12">The sequence shown here is derived from an EMBL/GenBank/DDBJ whole genome shotgun (WGS) entry which is preliminary data.</text>
</comment>
<accession>A0A7I8VZI4</accession>
<dbReference type="GO" id="GO:0005930">
    <property type="term" value="C:axoneme"/>
    <property type="evidence" value="ECO:0007669"/>
    <property type="project" value="UniProtKB-SubCell"/>
</dbReference>
<evidence type="ECO:0000256" key="6">
    <source>
        <dbReference type="ARBA" id="ARBA00023212"/>
    </source>
</evidence>
<dbReference type="OrthoDB" id="535167at2759"/>
<evidence type="ECO:0000256" key="11">
    <source>
        <dbReference type="SAM" id="Coils"/>
    </source>
</evidence>
<dbReference type="SUPFAM" id="SSF50978">
    <property type="entry name" value="WD40 repeat-like"/>
    <property type="match status" value="1"/>
</dbReference>
<dbReference type="GO" id="GO:0003341">
    <property type="term" value="P:cilium movement"/>
    <property type="evidence" value="ECO:0007669"/>
    <property type="project" value="UniProtKB-ARBA"/>
</dbReference>
<evidence type="ECO:0000256" key="2">
    <source>
        <dbReference type="ARBA" id="ARBA00022490"/>
    </source>
</evidence>
<keyword evidence="2" id="KW-0963">Cytoplasm</keyword>
<feature type="coiled-coil region" evidence="11">
    <location>
        <begin position="1473"/>
        <end position="1511"/>
    </location>
</feature>
<comment type="subcellular location">
    <subcellularLocation>
        <location evidence="1">Cytoplasm</location>
        <location evidence="1">Cytoskeleton</location>
        <location evidence="1">Cilium axoneme</location>
    </subcellularLocation>
</comment>
<reference evidence="12 13" key="1">
    <citation type="submission" date="2020-08" db="EMBL/GenBank/DDBJ databases">
        <authorList>
            <person name="Hejnol A."/>
        </authorList>
    </citation>
    <scope>NUCLEOTIDE SEQUENCE [LARGE SCALE GENOMIC DNA]</scope>
</reference>